<keyword evidence="3" id="KW-1185">Reference proteome</keyword>
<feature type="region of interest" description="Disordered" evidence="1">
    <location>
        <begin position="77"/>
        <end position="112"/>
    </location>
</feature>
<name>A0ABW1CYS9_9ACTN</name>
<accession>A0ABW1CYS9</accession>
<evidence type="ECO:0000313" key="3">
    <source>
        <dbReference type="Proteomes" id="UP001596058"/>
    </source>
</evidence>
<gene>
    <name evidence="2" type="ORF">ACFPZ3_37205</name>
</gene>
<protein>
    <submittedName>
        <fullName evidence="2">Uncharacterized protein</fullName>
    </submittedName>
</protein>
<comment type="caution">
    <text evidence="2">The sequence shown here is derived from an EMBL/GenBank/DDBJ whole genome shotgun (WGS) entry which is preliminary data.</text>
</comment>
<reference evidence="3" key="1">
    <citation type="journal article" date="2019" name="Int. J. Syst. Evol. Microbiol.">
        <title>The Global Catalogue of Microorganisms (GCM) 10K type strain sequencing project: providing services to taxonomists for standard genome sequencing and annotation.</title>
        <authorList>
            <consortium name="The Broad Institute Genomics Platform"/>
            <consortium name="The Broad Institute Genome Sequencing Center for Infectious Disease"/>
            <person name="Wu L."/>
            <person name="Ma J."/>
        </authorList>
    </citation>
    <scope>NUCLEOTIDE SEQUENCE [LARGE SCALE GENOMIC DNA]</scope>
    <source>
        <strain evidence="3">CCUG 53903</strain>
    </source>
</reference>
<evidence type="ECO:0000313" key="2">
    <source>
        <dbReference type="EMBL" id="MFC5829533.1"/>
    </source>
</evidence>
<proteinExistence type="predicted"/>
<dbReference type="RefSeq" id="WP_379519012.1">
    <property type="nucleotide sequence ID" value="NZ_JBHSPA010000045.1"/>
</dbReference>
<evidence type="ECO:0000256" key="1">
    <source>
        <dbReference type="SAM" id="MobiDB-lite"/>
    </source>
</evidence>
<dbReference type="EMBL" id="JBHSPA010000045">
    <property type="protein sequence ID" value="MFC5829533.1"/>
    <property type="molecule type" value="Genomic_DNA"/>
</dbReference>
<sequence>MAIPPAEKLHVIVLCPQLAPVAHASGCSFRHLFLAPGPDRPGDWSGTVPDLGEIRARFPGVLFHKCLHDALRDELPQASTWAQGTNGPPAPPTAPDPEPKRRPRGGHPYDGP</sequence>
<organism evidence="2 3">
    <name type="scientific">Nonomuraea insulae</name>
    <dbReference type="NCBI Taxonomy" id="1616787"/>
    <lineage>
        <taxon>Bacteria</taxon>
        <taxon>Bacillati</taxon>
        <taxon>Actinomycetota</taxon>
        <taxon>Actinomycetes</taxon>
        <taxon>Streptosporangiales</taxon>
        <taxon>Streptosporangiaceae</taxon>
        <taxon>Nonomuraea</taxon>
    </lineage>
</organism>
<feature type="compositionally biased region" description="Polar residues" evidence="1">
    <location>
        <begin position="77"/>
        <end position="86"/>
    </location>
</feature>
<dbReference type="Proteomes" id="UP001596058">
    <property type="component" value="Unassembled WGS sequence"/>
</dbReference>